<keyword evidence="3" id="KW-1185">Reference proteome</keyword>
<feature type="transmembrane region" description="Helical" evidence="1">
    <location>
        <begin position="333"/>
        <end position="354"/>
    </location>
</feature>
<evidence type="ECO:0000313" key="2">
    <source>
        <dbReference type="EMBL" id="KAF0730888.1"/>
    </source>
</evidence>
<dbReference type="AlphaFoldDB" id="A0A6G0WTS9"/>
<name>A0A6G0WTS9_9STRA</name>
<comment type="caution">
    <text evidence="2">The sequence shown here is derived from an EMBL/GenBank/DDBJ whole genome shotgun (WGS) entry which is preliminary data.</text>
</comment>
<keyword evidence="1" id="KW-1133">Transmembrane helix</keyword>
<gene>
    <name evidence="2" type="ORF">Ae201684_011770</name>
</gene>
<reference evidence="2 3" key="1">
    <citation type="submission" date="2019-07" db="EMBL/GenBank/DDBJ databases">
        <title>Genomics analysis of Aphanomyces spp. identifies a new class of oomycete effector associated with host adaptation.</title>
        <authorList>
            <person name="Gaulin E."/>
        </authorList>
    </citation>
    <scope>NUCLEOTIDE SEQUENCE [LARGE SCALE GENOMIC DNA]</scope>
    <source>
        <strain evidence="2 3">ATCC 201684</strain>
    </source>
</reference>
<keyword evidence="1" id="KW-0812">Transmembrane</keyword>
<proteinExistence type="predicted"/>
<dbReference type="Proteomes" id="UP000481153">
    <property type="component" value="Unassembled WGS sequence"/>
</dbReference>
<dbReference type="VEuPathDB" id="FungiDB:AeMF1_001648"/>
<evidence type="ECO:0000313" key="3">
    <source>
        <dbReference type="Proteomes" id="UP000481153"/>
    </source>
</evidence>
<evidence type="ECO:0000256" key="1">
    <source>
        <dbReference type="SAM" id="Phobius"/>
    </source>
</evidence>
<protein>
    <submittedName>
        <fullName evidence="2">Uncharacterized protein</fullName>
    </submittedName>
</protein>
<dbReference type="EMBL" id="VJMJ01000149">
    <property type="protein sequence ID" value="KAF0730888.1"/>
    <property type="molecule type" value="Genomic_DNA"/>
</dbReference>
<accession>A0A6G0WTS9</accession>
<sequence>MAYLTEPIPGGVAPMPPLTWNTFEEYVNTTVSHFQRVFNNDTLKPGQFSTRDLCTNSYGMRHDMAMPFEIAEHDVVDYLIRMPAAMFFGQGMRTFAVNFLTSNATRRMEFQPWQWCQHDLVLTIPIGDFCVWIEETKPHEYTVWGAASTFETPESIWVLWKSYYRHYRVLLSNLQRIGIAPEYVRYQIVVGEPTYAILCDPIVAFGMALDTWLGVAYRALAIIGVTQFQDVWLYISGCMYMSQCVRQDDRDDILPNYRFVYVCFGFLSKRIFSSVVKWRRWEASFAPVDPALLSICAYLYSGPLLSVMGSTRLVSLFYQLWGIFLPPDRRDQAVEGITATIAVSVLMCLLPLLFPLTLLSTTNNMETAQIQSSPFDTFAKSQRAPVFLQRLESFDLAQPHDAQTRKELKRGGAPQTLL</sequence>
<organism evidence="2 3">
    <name type="scientific">Aphanomyces euteiches</name>
    <dbReference type="NCBI Taxonomy" id="100861"/>
    <lineage>
        <taxon>Eukaryota</taxon>
        <taxon>Sar</taxon>
        <taxon>Stramenopiles</taxon>
        <taxon>Oomycota</taxon>
        <taxon>Saprolegniomycetes</taxon>
        <taxon>Saprolegniales</taxon>
        <taxon>Verrucalvaceae</taxon>
        <taxon>Aphanomyces</taxon>
    </lineage>
</organism>
<keyword evidence="1" id="KW-0472">Membrane</keyword>